<name>A0A231UUL9_9HYPH</name>
<dbReference type="InterPro" id="IPR000086">
    <property type="entry name" value="NUDIX_hydrolase_dom"/>
</dbReference>
<sequence length="129" mass="13932">MVEAIQGVSVIVCRGDRFLLVRRARPPLQGQLAFPGGRVREGEPLEEAAQRELMEETGLATGAMKAVDNFSIDTDMASFHLHVFCAEAEGEARAGSDAASIHWLTLAQMNAMDGSITADTLRLARKMAC</sequence>
<evidence type="ECO:0000313" key="6">
    <source>
        <dbReference type="Proteomes" id="UP000215405"/>
    </source>
</evidence>
<evidence type="ECO:0000256" key="3">
    <source>
        <dbReference type="RuleBase" id="RU003476"/>
    </source>
</evidence>
<dbReference type="InterPro" id="IPR020476">
    <property type="entry name" value="Nudix_hydrolase"/>
</dbReference>
<evidence type="ECO:0000313" key="5">
    <source>
        <dbReference type="EMBL" id="OXS99632.1"/>
    </source>
</evidence>
<gene>
    <name evidence="5" type="ORF">B7H23_14395</name>
</gene>
<dbReference type="Gene3D" id="3.90.79.10">
    <property type="entry name" value="Nucleoside Triphosphate Pyrophosphohydrolase"/>
    <property type="match status" value="1"/>
</dbReference>
<dbReference type="PRINTS" id="PR00502">
    <property type="entry name" value="NUDIXFAMILY"/>
</dbReference>
<dbReference type="Proteomes" id="UP000215405">
    <property type="component" value="Unassembled WGS sequence"/>
</dbReference>
<dbReference type="Pfam" id="PF00293">
    <property type="entry name" value="NUDIX"/>
    <property type="match status" value="1"/>
</dbReference>
<protein>
    <recommendedName>
        <fullName evidence="4">Nudix hydrolase domain-containing protein</fullName>
    </recommendedName>
</protein>
<reference evidence="6" key="1">
    <citation type="journal article" date="2017" name="Int. J. Syst. Evol. Microbiol.">
        <title>Notoacmeibacter marinus gen. nov., sp. nov., isolated from the gut of a limpet and proposal of Notoacmeibacteraceae fam. nov. in the order Rhizobiales of the class Alphaproteobacteria.</title>
        <authorList>
            <person name="Huang Z."/>
            <person name="Guo F."/>
            <person name="Lai Q."/>
        </authorList>
    </citation>
    <scope>NUCLEOTIDE SEQUENCE [LARGE SCALE GENOMIC DNA]</scope>
    <source>
        <strain evidence="6">XMTR2A4</strain>
    </source>
</reference>
<feature type="domain" description="Nudix hydrolase" evidence="4">
    <location>
        <begin position="3"/>
        <end position="125"/>
    </location>
</feature>
<keyword evidence="2 3" id="KW-0378">Hydrolase</keyword>
<comment type="caution">
    <text evidence="5">The sequence shown here is derived from an EMBL/GenBank/DDBJ whole genome shotgun (WGS) entry which is preliminary data.</text>
</comment>
<dbReference type="SUPFAM" id="SSF55811">
    <property type="entry name" value="Nudix"/>
    <property type="match status" value="1"/>
</dbReference>
<evidence type="ECO:0000259" key="4">
    <source>
        <dbReference type="PROSITE" id="PS51462"/>
    </source>
</evidence>
<dbReference type="EMBL" id="NBYO01000003">
    <property type="protein sequence ID" value="OXS99632.1"/>
    <property type="molecule type" value="Genomic_DNA"/>
</dbReference>
<evidence type="ECO:0000256" key="1">
    <source>
        <dbReference type="ARBA" id="ARBA00001946"/>
    </source>
</evidence>
<dbReference type="CDD" id="cd04673">
    <property type="entry name" value="NUDIX_ADPRase"/>
    <property type="match status" value="1"/>
</dbReference>
<dbReference type="PROSITE" id="PS00893">
    <property type="entry name" value="NUDIX_BOX"/>
    <property type="match status" value="1"/>
</dbReference>
<dbReference type="GO" id="GO:0016787">
    <property type="term" value="F:hydrolase activity"/>
    <property type="evidence" value="ECO:0007669"/>
    <property type="project" value="UniProtKB-KW"/>
</dbReference>
<keyword evidence="6" id="KW-1185">Reference proteome</keyword>
<comment type="cofactor">
    <cofactor evidence="1">
        <name>Mg(2+)</name>
        <dbReference type="ChEBI" id="CHEBI:18420"/>
    </cofactor>
</comment>
<organism evidence="5 6">
    <name type="scientific">Notoacmeibacter marinus</name>
    <dbReference type="NCBI Taxonomy" id="1876515"/>
    <lineage>
        <taxon>Bacteria</taxon>
        <taxon>Pseudomonadati</taxon>
        <taxon>Pseudomonadota</taxon>
        <taxon>Alphaproteobacteria</taxon>
        <taxon>Hyphomicrobiales</taxon>
        <taxon>Notoacmeibacteraceae</taxon>
        <taxon>Notoacmeibacter</taxon>
    </lineage>
</organism>
<comment type="similarity">
    <text evidence="3">Belongs to the Nudix hydrolase family.</text>
</comment>
<dbReference type="PANTHER" id="PTHR43736">
    <property type="entry name" value="ADP-RIBOSE PYROPHOSPHATASE"/>
    <property type="match status" value="1"/>
</dbReference>
<dbReference type="AlphaFoldDB" id="A0A231UUL9"/>
<dbReference type="InterPro" id="IPR015797">
    <property type="entry name" value="NUDIX_hydrolase-like_dom_sf"/>
</dbReference>
<proteinExistence type="inferred from homology"/>
<accession>A0A231UUL9</accession>
<dbReference type="PANTHER" id="PTHR43736:SF1">
    <property type="entry name" value="DIHYDRONEOPTERIN TRIPHOSPHATE DIPHOSPHATASE"/>
    <property type="match status" value="1"/>
</dbReference>
<dbReference type="PROSITE" id="PS51462">
    <property type="entry name" value="NUDIX"/>
    <property type="match status" value="1"/>
</dbReference>
<dbReference type="InterPro" id="IPR020084">
    <property type="entry name" value="NUDIX_hydrolase_CS"/>
</dbReference>
<dbReference type="RefSeq" id="WP_094078419.1">
    <property type="nucleotide sequence ID" value="NZ_NBYO01000003.1"/>
</dbReference>
<evidence type="ECO:0000256" key="2">
    <source>
        <dbReference type="ARBA" id="ARBA00022801"/>
    </source>
</evidence>